<evidence type="ECO:0000313" key="1">
    <source>
        <dbReference type="EMBL" id="KAF2324774.1"/>
    </source>
</evidence>
<dbReference type="AlphaFoldDB" id="A0A6A6NHX2"/>
<dbReference type="Gene3D" id="3.50.50.60">
    <property type="entry name" value="FAD/NAD(P)-binding domain"/>
    <property type="match status" value="1"/>
</dbReference>
<sequence>MVFEARSGLGGVWSQTIESTKLRTPENFFQFSDFAWPSSVKESFPDHNQKDLRSWDLWGGTGIAISPTGKWDVSLQDARDTSAQLRGGEPMYVAFQIGLLDSSRVPALVHVQMF</sequence>
<dbReference type="EMBL" id="JAAGAX010000001">
    <property type="protein sequence ID" value="KAF2324774.1"/>
    <property type="molecule type" value="Genomic_DNA"/>
</dbReference>
<evidence type="ECO:0000313" key="2">
    <source>
        <dbReference type="Proteomes" id="UP000467840"/>
    </source>
</evidence>
<proteinExistence type="predicted"/>
<organism evidence="1 2">
    <name type="scientific">Hevea brasiliensis</name>
    <name type="common">Para rubber tree</name>
    <name type="synonym">Siphonia brasiliensis</name>
    <dbReference type="NCBI Taxonomy" id="3981"/>
    <lineage>
        <taxon>Eukaryota</taxon>
        <taxon>Viridiplantae</taxon>
        <taxon>Streptophyta</taxon>
        <taxon>Embryophyta</taxon>
        <taxon>Tracheophyta</taxon>
        <taxon>Spermatophyta</taxon>
        <taxon>Magnoliopsida</taxon>
        <taxon>eudicotyledons</taxon>
        <taxon>Gunneridae</taxon>
        <taxon>Pentapetalae</taxon>
        <taxon>rosids</taxon>
        <taxon>fabids</taxon>
        <taxon>Malpighiales</taxon>
        <taxon>Euphorbiaceae</taxon>
        <taxon>Crotonoideae</taxon>
        <taxon>Micrandreae</taxon>
        <taxon>Hevea</taxon>
    </lineage>
</organism>
<accession>A0A6A6NHX2</accession>
<reference evidence="1 2" key="1">
    <citation type="journal article" date="2020" name="Mol. Plant">
        <title>The Chromosome-Based Rubber Tree Genome Provides New Insights into Spurge Genome Evolution and Rubber Biosynthesis.</title>
        <authorList>
            <person name="Liu J."/>
            <person name="Shi C."/>
            <person name="Shi C.C."/>
            <person name="Li W."/>
            <person name="Zhang Q.J."/>
            <person name="Zhang Y."/>
            <person name="Li K."/>
            <person name="Lu H.F."/>
            <person name="Shi C."/>
            <person name="Zhu S.T."/>
            <person name="Xiao Z.Y."/>
            <person name="Nan H."/>
            <person name="Yue Y."/>
            <person name="Zhu X.G."/>
            <person name="Wu Y."/>
            <person name="Hong X.N."/>
            <person name="Fan G.Y."/>
            <person name="Tong Y."/>
            <person name="Zhang D."/>
            <person name="Mao C.L."/>
            <person name="Liu Y.L."/>
            <person name="Hao S.J."/>
            <person name="Liu W.Q."/>
            <person name="Lv M.Q."/>
            <person name="Zhang H.B."/>
            <person name="Liu Y."/>
            <person name="Hu-Tang G.R."/>
            <person name="Wang J.P."/>
            <person name="Wang J.H."/>
            <person name="Sun Y.H."/>
            <person name="Ni S.B."/>
            <person name="Chen W.B."/>
            <person name="Zhang X.C."/>
            <person name="Jiao Y.N."/>
            <person name="Eichler E.E."/>
            <person name="Li G.H."/>
            <person name="Liu X."/>
            <person name="Gao L.Z."/>
        </authorList>
    </citation>
    <scope>NUCLEOTIDE SEQUENCE [LARGE SCALE GENOMIC DNA]</scope>
    <source>
        <strain evidence="2">cv. GT1</strain>
        <tissue evidence="1">Leaf</tissue>
    </source>
</reference>
<keyword evidence="2" id="KW-1185">Reference proteome</keyword>
<protein>
    <submittedName>
        <fullName evidence="1">Uncharacterized protein</fullName>
    </submittedName>
</protein>
<dbReference type="Proteomes" id="UP000467840">
    <property type="component" value="Chromosome 5"/>
</dbReference>
<name>A0A6A6NHX2_HEVBR</name>
<comment type="caution">
    <text evidence="1">The sequence shown here is derived from an EMBL/GenBank/DDBJ whole genome shotgun (WGS) entry which is preliminary data.</text>
</comment>
<gene>
    <name evidence="1" type="ORF">GH714_016741</name>
</gene>
<dbReference type="InterPro" id="IPR036188">
    <property type="entry name" value="FAD/NAD-bd_sf"/>
</dbReference>